<feature type="compositionally biased region" description="Gly residues" evidence="2">
    <location>
        <begin position="8"/>
        <end position="26"/>
    </location>
</feature>
<feature type="compositionally biased region" description="Basic and acidic residues" evidence="2">
    <location>
        <begin position="411"/>
        <end position="423"/>
    </location>
</feature>
<feature type="compositionally biased region" description="Low complexity" evidence="2">
    <location>
        <begin position="631"/>
        <end position="650"/>
    </location>
</feature>
<name>A0AA41MCN1_SCICA</name>
<evidence type="ECO:0000259" key="3">
    <source>
        <dbReference type="PROSITE" id="PS50157"/>
    </source>
</evidence>
<feature type="region of interest" description="Disordered" evidence="2">
    <location>
        <begin position="720"/>
        <end position="745"/>
    </location>
</feature>
<feature type="compositionally biased region" description="Polar residues" evidence="2">
    <location>
        <begin position="123"/>
        <end position="138"/>
    </location>
</feature>
<keyword evidence="1" id="KW-0863">Zinc-finger</keyword>
<evidence type="ECO:0000256" key="1">
    <source>
        <dbReference type="PROSITE-ProRule" id="PRU00042"/>
    </source>
</evidence>
<organism evidence="4 5">
    <name type="scientific">Sciurus carolinensis</name>
    <name type="common">Eastern gray squirrel</name>
    <dbReference type="NCBI Taxonomy" id="30640"/>
    <lineage>
        <taxon>Eukaryota</taxon>
        <taxon>Metazoa</taxon>
        <taxon>Chordata</taxon>
        <taxon>Craniata</taxon>
        <taxon>Vertebrata</taxon>
        <taxon>Euteleostomi</taxon>
        <taxon>Mammalia</taxon>
        <taxon>Eutheria</taxon>
        <taxon>Euarchontoglires</taxon>
        <taxon>Glires</taxon>
        <taxon>Rodentia</taxon>
        <taxon>Sciuromorpha</taxon>
        <taxon>Sciuridae</taxon>
        <taxon>Sciurinae</taxon>
        <taxon>Sciurini</taxon>
        <taxon>Sciurus</taxon>
    </lineage>
</organism>
<dbReference type="PROSITE" id="PS50157">
    <property type="entry name" value="ZINC_FINGER_C2H2_2"/>
    <property type="match status" value="1"/>
</dbReference>
<dbReference type="InterPro" id="IPR031885">
    <property type="entry name" value="DUF4764"/>
</dbReference>
<dbReference type="EMBL" id="JAATJV010136690">
    <property type="protein sequence ID" value="MBZ3869454.1"/>
    <property type="molecule type" value="Genomic_DNA"/>
</dbReference>
<keyword evidence="1" id="KW-0479">Metal-binding</keyword>
<feature type="region of interest" description="Disordered" evidence="2">
    <location>
        <begin position="1"/>
        <end position="36"/>
    </location>
</feature>
<feature type="region of interest" description="Disordered" evidence="2">
    <location>
        <begin position="567"/>
        <end position="668"/>
    </location>
</feature>
<comment type="caution">
    <text evidence="4">The sequence shown here is derived from an EMBL/GenBank/DDBJ whole genome shotgun (WGS) entry which is preliminary data.</text>
</comment>
<dbReference type="Pfam" id="PF15961">
    <property type="entry name" value="DUF4764"/>
    <property type="match status" value="1"/>
</dbReference>
<keyword evidence="5" id="KW-1185">Reference proteome</keyword>
<feature type="region of interest" description="Disordered" evidence="2">
    <location>
        <begin position="71"/>
        <end position="90"/>
    </location>
</feature>
<evidence type="ECO:0000313" key="5">
    <source>
        <dbReference type="Proteomes" id="UP001166674"/>
    </source>
</evidence>
<dbReference type="Proteomes" id="UP001166674">
    <property type="component" value="Unassembled WGS sequence"/>
</dbReference>
<feature type="compositionally biased region" description="Basic and acidic residues" evidence="2">
    <location>
        <begin position="571"/>
        <end position="582"/>
    </location>
</feature>
<proteinExistence type="predicted"/>
<dbReference type="PANTHER" id="PTHR16116:SF5">
    <property type="entry name" value="ZINC FINGER PROTEIN 839"/>
    <property type="match status" value="1"/>
</dbReference>
<dbReference type="InterPro" id="IPR013087">
    <property type="entry name" value="Znf_C2H2_type"/>
</dbReference>
<feature type="region of interest" description="Disordered" evidence="2">
    <location>
        <begin position="804"/>
        <end position="825"/>
    </location>
</feature>
<gene>
    <name evidence="4" type="ORF">SUZIE_103085</name>
</gene>
<reference evidence="4" key="1">
    <citation type="submission" date="2020-03" db="EMBL/GenBank/DDBJ databases">
        <title>Studies in the Genomics of Life Span.</title>
        <authorList>
            <person name="Glass D."/>
        </authorList>
    </citation>
    <scope>NUCLEOTIDE SEQUENCE</scope>
    <source>
        <strain evidence="4">SUZIE</strain>
        <tissue evidence="4">Muscle</tissue>
    </source>
</reference>
<dbReference type="PANTHER" id="PTHR16116">
    <property type="entry name" value="ZINC FINGER PROTEIN 839"/>
    <property type="match status" value="1"/>
</dbReference>
<dbReference type="InterPro" id="IPR039946">
    <property type="entry name" value="ZN839"/>
</dbReference>
<feature type="region of interest" description="Disordered" evidence="2">
    <location>
        <begin position="361"/>
        <end position="454"/>
    </location>
</feature>
<sequence>MADAEPGPEGGSGDGGGGRAPPGQGGCAARVAPLDPEQLRRVLEQVTKAQPPAEPLPPPFLLQDAARRLRDAAQQAALQRAPGAEPPRPPRLLPPQQLEAICIKVTSGDTKGQERPMPPLATIQPQTSRQSQSPGRNSSLVELCLAGPQLLRGQPLRRPGPQLCFLRSSPRPPAPRVFVQRPLPALQPVPPKRIKASQAPGDQGNQLTILTASHLPPRTSVSSSSRLLISSLHTKRAEKLKKSFKVQTRSGRISRPPKYKARDYKFIKTEDLADGHLSDSDDYSELSVEEEESQREKQALFDLSSCSLRPKTFQCQTCDKSYIGKGGLARHFKLNPGHGQVEPDTRLPEKTDKSLSLGCMEAGAGGLISPEQPTPAAPPEEGAESAQDGRSVEEVLVPGPENGSHSAPLGSERHLGPRRRVDSETLAESDAAVLQRSGAAQPYEGPAGTMGQSASGSRALLEECLQRCDQEDLVELALPQLAQVVTVYEFLLMKVEKGHLAKPFFPAVYKEFEELHSMVKKMCQDYLGGSGPCLQEPLEISNVKVAESLGITEEFLRRKEIHPGCILRKHPSQEMEGEKIEAASRQWGGNEAAEQGLAMAKRPRRDALCTDAPESPADHSGGQEKATPLNAPAASEGFAPPASGSAPPYSEESHGMAVSDSGRSKLHMGQQLKACDDFRARSGSVGSAPPCGDSSWSALHAQVEEPGGLASAQVAAFPEENDPEHSADQNTRESQRSPGVCGALSSGRRGECQLLGRSGSAKVGNRGEVCDSHLNCQQVSPRHAVAPSLEILPMDAMPVDCASRTVSETGPQPGPDGSLPTKGGLGSQVGDLNQVPCGTHVHIGQRELESVVAAGGALAFEIPNGCQMLSQGQEQIFIQTSDGLILSHPGTIVSQGEDIVIVTDANGPALQIGPPEEGPLETVETFLTVETEPSR</sequence>
<evidence type="ECO:0000256" key="2">
    <source>
        <dbReference type="SAM" id="MobiDB-lite"/>
    </source>
</evidence>
<protein>
    <submittedName>
        <fullName evidence="4">Zinc finger protein 839</fullName>
    </submittedName>
</protein>
<keyword evidence="1" id="KW-0862">Zinc</keyword>
<feature type="compositionally biased region" description="Basic and acidic residues" evidence="2">
    <location>
        <begin position="723"/>
        <end position="735"/>
    </location>
</feature>
<accession>A0AA41MCN1</accession>
<feature type="compositionally biased region" description="Low complexity" evidence="2">
    <location>
        <begin position="72"/>
        <end position="83"/>
    </location>
</feature>
<dbReference type="GO" id="GO:0008270">
    <property type="term" value="F:zinc ion binding"/>
    <property type="evidence" value="ECO:0007669"/>
    <property type="project" value="UniProtKB-KW"/>
</dbReference>
<feature type="region of interest" description="Disordered" evidence="2">
    <location>
        <begin position="108"/>
        <end position="138"/>
    </location>
</feature>
<dbReference type="AlphaFoldDB" id="A0AA41MCN1"/>
<feature type="domain" description="C2H2-type" evidence="3">
    <location>
        <begin position="313"/>
        <end position="343"/>
    </location>
</feature>
<evidence type="ECO:0000313" key="4">
    <source>
        <dbReference type="EMBL" id="MBZ3869454.1"/>
    </source>
</evidence>